<gene>
    <name evidence="8" type="ORF">BHX94_09735</name>
</gene>
<dbReference type="PANTHER" id="PTHR42813:SF2">
    <property type="entry name" value="DEHYDROGENASE, ZINC-CONTAINING, PUTATIVE (AFU_ORTHOLOGUE AFUA_2G02810)-RELATED"/>
    <property type="match status" value="1"/>
</dbReference>
<sequence length="383" mass="42534">MKAVTFQGKKKMKVKKVADPKIIEPTDAIIKITASGICGSDLHLYHQGDMFMDKDFVIGHEPMGIVEEVGKDVKKLKKGDRVVIPFNIGCGDCFYCNNQMESQCDQSNEEPANWKMDNGALFGFGKMHGNFWGGQAEYLRVPYADFSSFVVPDSDLKDDQVLFLSDVVPTAYWSVEHAGVKAGDTVIVLGCGPIGLMAQKFAKLKGADRVIAIDNVEHRLEHAKKYNGAEVYNFDKEKEIGKLLKEQTSGGADVVIDCVGFDGVQSSPEPKLSKKSQQRGTISPIITASESVRKFGTIQLTGIYGTPADNFPIDVIFNRNVRLTMGQAPVIHLMPKLYEMIKDEVFDPTEIITHTFPLEKADEAYKVFDEKRDNNIKVVLKPE</sequence>
<comment type="cofactor">
    <cofactor evidence="1 5">
        <name>Zn(2+)</name>
        <dbReference type="ChEBI" id="CHEBI:29105"/>
    </cofactor>
</comment>
<organism evidence="8 9">
    <name type="scientific">Macrococcoides bohemicum</name>
    <dbReference type="NCBI Taxonomy" id="1903056"/>
    <lineage>
        <taxon>Bacteria</taxon>
        <taxon>Bacillati</taxon>
        <taxon>Bacillota</taxon>
        <taxon>Bacilli</taxon>
        <taxon>Bacillales</taxon>
        <taxon>Staphylococcaceae</taxon>
        <taxon>Macrococcoides</taxon>
    </lineage>
</organism>
<evidence type="ECO:0000256" key="3">
    <source>
        <dbReference type="ARBA" id="ARBA00022833"/>
    </source>
</evidence>
<dbReference type="AlphaFoldDB" id="A0A328A310"/>
<dbReference type="GO" id="GO:0016491">
    <property type="term" value="F:oxidoreductase activity"/>
    <property type="evidence" value="ECO:0007669"/>
    <property type="project" value="UniProtKB-KW"/>
</dbReference>
<feature type="domain" description="Alcohol dehydrogenase-like C-terminal" evidence="6">
    <location>
        <begin position="193"/>
        <end position="265"/>
    </location>
</feature>
<dbReference type="InterPro" id="IPR013154">
    <property type="entry name" value="ADH-like_N"/>
</dbReference>
<evidence type="ECO:0000256" key="5">
    <source>
        <dbReference type="RuleBase" id="RU361277"/>
    </source>
</evidence>
<dbReference type="EMBL" id="PZJG01000007">
    <property type="protein sequence ID" value="RAK48676.1"/>
    <property type="molecule type" value="Genomic_DNA"/>
</dbReference>
<dbReference type="PANTHER" id="PTHR42813">
    <property type="entry name" value="ZINC-TYPE ALCOHOL DEHYDROGENASE-LIKE"/>
    <property type="match status" value="1"/>
</dbReference>
<keyword evidence="4" id="KW-0560">Oxidoreductase</keyword>
<keyword evidence="3 5" id="KW-0862">Zinc</keyword>
<dbReference type="PROSITE" id="PS00059">
    <property type="entry name" value="ADH_ZINC"/>
    <property type="match status" value="1"/>
</dbReference>
<proteinExistence type="inferred from homology"/>
<dbReference type="InterPro" id="IPR002328">
    <property type="entry name" value="ADH_Zn_CS"/>
</dbReference>
<evidence type="ECO:0000259" key="7">
    <source>
        <dbReference type="Pfam" id="PF08240"/>
    </source>
</evidence>
<evidence type="ECO:0000259" key="6">
    <source>
        <dbReference type="Pfam" id="PF00107"/>
    </source>
</evidence>
<evidence type="ECO:0000313" key="8">
    <source>
        <dbReference type="EMBL" id="RAK48676.1"/>
    </source>
</evidence>
<dbReference type="Proteomes" id="UP000249579">
    <property type="component" value="Unassembled WGS sequence"/>
</dbReference>
<dbReference type="SUPFAM" id="SSF51735">
    <property type="entry name" value="NAD(P)-binding Rossmann-fold domains"/>
    <property type="match status" value="1"/>
</dbReference>
<dbReference type="GO" id="GO:0008270">
    <property type="term" value="F:zinc ion binding"/>
    <property type="evidence" value="ECO:0007669"/>
    <property type="project" value="InterPro"/>
</dbReference>
<reference evidence="8 9" key="1">
    <citation type="journal article" date="2018" name="Front. Microbiol.">
        <title>Description and Comparative Genomics of Macrococcus caseolyticus subsp. hominis subsp. nov., Macrococcus goetzii sp. nov., Macrococcus epidermidis sp. nov., and Macrococcus bohemicus sp. nov., Novel Macrococci From Human Clinical Material With Virulence Potential and Suspected Uptake of Foreign DNA by Natural Transformation.</title>
        <authorList>
            <person name="Maslanova I."/>
            <person name="Wertheimer Z."/>
            <person name="Sedlacek I."/>
            <person name="Svec P."/>
            <person name="Indrakova A."/>
            <person name="Kovarovic V."/>
            <person name="Schumann P."/>
            <person name="Sproer C."/>
            <person name="Kralova S."/>
            <person name="Sedo O."/>
            <person name="Kristofova L."/>
            <person name="Vrbovska V."/>
            <person name="Fuzik T."/>
            <person name="Petras P."/>
            <person name="Zdrahal Z."/>
            <person name="Ruzickova V."/>
            <person name="Doskar J."/>
            <person name="Pantucek R."/>
        </authorList>
    </citation>
    <scope>NUCLEOTIDE SEQUENCE [LARGE SCALE GENOMIC DNA]</scope>
    <source>
        <strain evidence="8 9">03/115</strain>
    </source>
</reference>
<evidence type="ECO:0000256" key="4">
    <source>
        <dbReference type="ARBA" id="ARBA00023002"/>
    </source>
</evidence>
<dbReference type="InterPro" id="IPR011032">
    <property type="entry name" value="GroES-like_sf"/>
</dbReference>
<dbReference type="RefSeq" id="WP_111746463.1">
    <property type="nucleotide sequence ID" value="NZ_JBHSQY010000027.1"/>
</dbReference>
<comment type="similarity">
    <text evidence="5">Belongs to the zinc-containing alcohol dehydrogenase family.</text>
</comment>
<accession>A0A328A310</accession>
<dbReference type="Gene3D" id="3.40.50.720">
    <property type="entry name" value="NAD(P)-binding Rossmann-like Domain"/>
    <property type="match status" value="1"/>
</dbReference>
<dbReference type="InterPro" id="IPR013149">
    <property type="entry name" value="ADH-like_C"/>
</dbReference>
<comment type="caution">
    <text evidence="8">The sequence shown here is derived from an EMBL/GenBank/DDBJ whole genome shotgun (WGS) entry which is preliminary data.</text>
</comment>
<dbReference type="SUPFAM" id="SSF50129">
    <property type="entry name" value="GroES-like"/>
    <property type="match status" value="1"/>
</dbReference>
<name>A0A328A310_9STAP</name>
<evidence type="ECO:0000313" key="9">
    <source>
        <dbReference type="Proteomes" id="UP000249579"/>
    </source>
</evidence>
<protein>
    <submittedName>
        <fullName evidence="8">Glutathione-dependent formaldehyde dehydrogenase</fullName>
    </submittedName>
</protein>
<feature type="domain" description="Alcohol dehydrogenase-like N-terminal" evidence="7">
    <location>
        <begin position="25"/>
        <end position="145"/>
    </location>
</feature>
<dbReference type="OrthoDB" id="9769198at2"/>
<keyword evidence="2 5" id="KW-0479">Metal-binding</keyword>
<dbReference type="Pfam" id="PF00107">
    <property type="entry name" value="ADH_zinc_N"/>
    <property type="match status" value="1"/>
</dbReference>
<dbReference type="InterPro" id="IPR036291">
    <property type="entry name" value="NAD(P)-bd_dom_sf"/>
</dbReference>
<evidence type="ECO:0000256" key="1">
    <source>
        <dbReference type="ARBA" id="ARBA00001947"/>
    </source>
</evidence>
<evidence type="ECO:0000256" key="2">
    <source>
        <dbReference type="ARBA" id="ARBA00022723"/>
    </source>
</evidence>
<dbReference type="Pfam" id="PF08240">
    <property type="entry name" value="ADH_N"/>
    <property type="match status" value="1"/>
</dbReference>
<dbReference type="Gene3D" id="3.90.180.10">
    <property type="entry name" value="Medium-chain alcohol dehydrogenases, catalytic domain"/>
    <property type="match status" value="1"/>
</dbReference>